<dbReference type="Gene3D" id="1.25.40.10">
    <property type="entry name" value="Tetratricopeptide repeat domain"/>
    <property type="match status" value="1"/>
</dbReference>
<evidence type="ECO:0000256" key="5">
    <source>
        <dbReference type="SAM" id="MobiDB-lite"/>
    </source>
</evidence>
<accession>A0ABP1FSR0</accession>
<proteinExistence type="predicted"/>
<dbReference type="PROSITE" id="PS50089">
    <property type="entry name" value="ZF_RING_2"/>
    <property type="match status" value="1"/>
</dbReference>
<evidence type="ECO:0000256" key="4">
    <source>
        <dbReference type="PROSITE-ProRule" id="PRU00175"/>
    </source>
</evidence>
<sequence>MVLKCPVSGKSAADATLASSGAVAQCPFASAAAQADPASRDSEADASQSSAKATCPYGFGSRANDEATSEKDGAVCPMGFGSATPKDPLAALQCTRCKALFYDAVKIACGHFFCRSCIADVGDCIMCGADVQDMQPEARLQELVNLYLEVNGDANAFEAKAALPKGTVTQAHPQAHNGSRAEFLEQQALRSLAGGNVAAASQRMGLCRDALLEDASSAGYSPQLCYRLGSVIGVQATLLEQQGQAEEAAEAYRESIAQLKKSPEHTPEVVQAMAVSLNKLGDKQYLGKDLCGAMQYYKEALRVRQDSCKGAEAVPAEALLGLVTSLLKVVDIEQALDDQAAAEEHMQEARSILCRAEEVVPQQGPLWAKYSGLQAFVQQVE</sequence>
<dbReference type="PROSITE" id="PS00518">
    <property type="entry name" value="ZF_RING_1"/>
    <property type="match status" value="1"/>
</dbReference>
<evidence type="ECO:0000256" key="3">
    <source>
        <dbReference type="ARBA" id="ARBA00022833"/>
    </source>
</evidence>
<dbReference type="Gene3D" id="3.30.40.10">
    <property type="entry name" value="Zinc/RING finger domain, C3HC4 (zinc finger)"/>
    <property type="match status" value="1"/>
</dbReference>
<dbReference type="Proteomes" id="UP001497392">
    <property type="component" value="Unassembled WGS sequence"/>
</dbReference>
<dbReference type="InterPro" id="IPR011990">
    <property type="entry name" value="TPR-like_helical_dom_sf"/>
</dbReference>
<keyword evidence="8" id="KW-1185">Reference proteome</keyword>
<evidence type="ECO:0000256" key="1">
    <source>
        <dbReference type="ARBA" id="ARBA00022723"/>
    </source>
</evidence>
<comment type="caution">
    <text evidence="7">The sequence shown here is derived from an EMBL/GenBank/DDBJ whole genome shotgun (WGS) entry which is preliminary data.</text>
</comment>
<dbReference type="SUPFAM" id="SSF57850">
    <property type="entry name" value="RING/U-box"/>
    <property type="match status" value="1"/>
</dbReference>
<dbReference type="EMBL" id="CAXHTA020000006">
    <property type="protein sequence ID" value="CAL5222179.1"/>
    <property type="molecule type" value="Genomic_DNA"/>
</dbReference>
<organism evidence="7 8">
    <name type="scientific">Coccomyxa viridis</name>
    <dbReference type="NCBI Taxonomy" id="1274662"/>
    <lineage>
        <taxon>Eukaryota</taxon>
        <taxon>Viridiplantae</taxon>
        <taxon>Chlorophyta</taxon>
        <taxon>core chlorophytes</taxon>
        <taxon>Trebouxiophyceae</taxon>
        <taxon>Trebouxiophyceae incertae sedis</taxon>
        <taxon>Coccomyxaceae</taxon>
        <taxon>Coccomyxa</taxon>
    </lineage>
</organism>
<evidence type="ECO:0000256" key="2">
    <source>
        <dbReference type="ARBA" id="ARBA00022771"/>
    </source>
</evidence>
<name>A0ABP1FSR0_9CHLO</name>
<dbReference type="InterPro" id="IPR013083">
    <property type="entry name" value="Znf_RING/FYVE/PHD"/>
</dbReference>
<evidence type="ECO:0000313" key="8">
    <source>
        <dbReference type="Proteomes" id="UP001497392"/>
    </source>
</evidence>
<keyword evidence="2 4" id="KW-0863">Zinc-finger</keyword>
<gene>
    <name evidence="7" type="primary">g4506</name>
    <name evidence="7" type="ORF">VP750_LOCUS3838</name>
</gene>
<feature type="domain" description="RING-type" evidence="6">
    <location>
        <begin position="94"/>
        <end position="127"/>
    </location>
</feature>
<dbReference type="SMART" id="SM00184">
    <property type="entry name" value="RING"/>
    <property type="match status" value="1"/>
</dbReference>
<dbReference type="InterPro" id="IPR017907">
    <property type="entry name" value="Znf_RING_CS"/>
</dbReference>
<dbReference type="InterPro" id="IPR001841">
    <property type="entry name" value="Znf_RING"/>
</dbReference>
<protein>
    <submittedName>
        <fullName evidence="7">G4506 protein</fullName>
    </submittedName>
</protein>
<reference evidence="7 8" key="1">
    <citation type="submission" date="2024-06" db="EMBL/GenBank/DDBJ databases">
        <authorList>
            <person name="Kraege A."/>
            <person name="Thomma B."/>
        </authorList>
    </citation>
    <scope>NUCLEOTIDE SEQUENCE [LARGE SCALE GENOMIC DNA]</scope>
</reference>
<evidence type="ECO:0000313" key="7">
    <source>
        <dbReference type="EMBL" id="CAL5222179.1"/>
    </source>
</evidence>
<feature type="region of interest" description="Disordered" evidence="5">
    <location>
        <begin position="33"/>
        <end position="52"/>
    </location>
</feature>
<keyword evidence="1" id="KW-0479">Metal-binding</keyword>
<evidence type="ECO:0000259" key="6">
    <source>
        <dbReference type="PROSITE" id="PS50089"/>
    </source>
</evidence>
<dbReference type="SUPFAM" id="SSF48452">
    <property type="entry name" value="TPR-like"/>
    <property type="match status" value="1"/>
</dbReference>
<keyword evidence="3" id="KW-0862">Zinc</keyword>